<sequence>MTRIALPAVVTANDLLTGDAIWLTPGGNWSRALADAELLSEPARAQARLAQAAARPDRVVAPYLAAVRPGAFGPRPVEFRERVRARGPARPAEG</sequence>
<name>A0A4V2SQU5_9RHOB</name>
<comment type="caution">
    <text evidence="1">The sequence shown here is derived from an EMBL/GenBank/DDBJ whole genome shotgun (WGS) entry which is preliminary data.</text>
</comment>
<proteinExistence type="predicted"/>
<dbReference type="AlphaFoldDB" id="A0A4V2SQU5"/>
<dbReference type="RefSeq" id="WP_132462360.1">
    <property type="nucleotide sequence ID" value="NZ_SLXP01000007.1"/>
</dbReference>
<evidence type="ECO:0000313" key="1">
    <source>
        <dbReference type="EMBL" id="TCP40406.1"/>
    </source>
</evidence>
<gene>
    <name evidence="1" type="ORF">EV662_10713</name>
</gene>
<dbReference type="InterPro" id="IPR021270">
    <property type="entry name" value="DUF2849"/>
</dbReference>
<protein>
    <submittedName>
        <fullName evidence="1">Uncharacterized protein DUF2849</fullName>
    </submittedName>
</protein>
<evidence type="ECO:0000313" key="2">
    <source>
        <dbReference type="Proteomes" id="UP000294835"/>
    </source>
</evidence>
<dbReference type="Pfam" id="PF11011">
    <property type="entry name" value="DUF2849"/>
    <property type="match status" value="1"/>
</dbReference>
<dbReference type="OrthoDB" id="5738806at2"/>
<accession>A0A4V2SQU5</accession>
<dbReference type="Proteomes" id="UP000294835">
    <property type="component" value="Unassembled WGS sequence"/>
</dbReference>
<dbReference type="EMBL" id="SLXP01000007">
    <property type="protein sequence ID" value="TCP40406.1"/>
    <property type="molecule type" value="Genomic_DNA"/>
</dbReference>
<reference evidence="1 2" key="1">
    <citation type="submission" date="2019-03" db="EMBL/GenBank/DDBJ databases">
        <title>Genomic Encyclopedia of Type Strains, Phase IV (KMG-IV): sequencing the most valuable type-strain genomes for metagenomic binning, comparative biology and taxonomic classification.</title>
        <authorList>
            <person name="Goeker M."/>
        </authorList>
    </citation>
    <scope>NUCLEOTIDE SEQUENCE [LARGE SCALE GENOMIC DNA]</scope>
    <source>
        <strain evidence="1 2">DSM 18063</strain>
    </source>
</reference>
<keyword evidence="2" id="KW-1185">Reference proteome</keyword>
<organism evidence="1 2">
    <name type="scientific">Rhodovulum marinum</name>
    <dbReference type="NCBI Taxonomy" id="320662"/>
    <lineage>
        <taxon>Bacteria</taxon>
        <taxon>Pseudomonadati</taxon>
        <taxon>Pseudomonadota</taxon>
        <taxon>Alphaproteobacteria</taxon>
        <taxon>Rhodobacterales</taxon>
        <taxon>Paracoccaceae</taxon>
        <taxon>Rhodovulum</taxon>
    </lineage>
</organism>